<dbReference type="PANTHER" id="PTHR46652:SF8">
    <property type="entry name" value="LEUCINE RICH REPEAT CONTAINING 23"/>
    <property type="match status" value="1"/>
</dbReference>
<evidence type="ECO:0000256" key="1">
    <source>
        <dbReference type="ARBA" id="ARBA00022614"/>
    </source>
</evidence>
<reference evidence="4" key="1">
    <citation type="submission" date="2025-08" db="UniProtKB">
        <authorList>
            <consortium name="RefSeq"/>
        </authorList>
    </citation>
    <scope>IDENTIFICATION</scope>
    <source>
        <tissue evidence="4">Whole body</tissue>
    </source>
</reference>
<dbReference type="Pfam" id="PF12799">
    <property type="entry name" value="LRR_4"/>
    <property type="match status" value="1"/>
</dbReference>
<dbReference type="GeneID" id="113404790"/>
<dbReference type="InterPro" id="IPR025875">
    <property type="entry name" value="Leu-rich_rpt_4"/>
</dbReference>
<evidence type="ECO:0000256" key="2">
    <source>
        <dbReference type="ARBA" id="ARBA00022737"/>
    </source>
</evidence>
<dbReference type="InterPro" id="IPR050836">
    <property type="entry name" value="SDS22/Internalin_LRR"/>
</dbReference>
<keyword evidence="1" id="KW-0433">Leucine-rich repeat</keyword>
<keyword evidence="3" id="KW-1185">Reference proteome</keyword>
<protein>
    <submittedName>
        <fullName evidence="4">Leucine-rich repeat-containing protein 23-like</fullName>
    </submittedName>
</protein>
<dbReference type="InterPro" id="IPR032675">
    <property type="entry name" value="LRR_dom_sf"/>
</dbReference>
<dbReference type="SUPFAM" id="SSF52058">
    <property type="entry name" value="L domain-like"/>
    <property type="match status" value="1"/>
</dbReference>
<proteinExistence type="predicted"/>
<evidence type="ECO:0000313" key="4">
    <source>
        <dbReference type="RefSeq" id="XP_026501600.2"/>
    </source>
</evidence>
<dbReference type="PROSITE" id="PS51450">
    <property type="entry name" value="LRR"/>
    <property type="match status" value="1"/>
</dbReference>
<dbReference type="InterPro" id="IPR001611">
    <property type="entry name" value="Leu-rich_rpt"/>
</dbReference>
<evidence type="ECO:0000313" key="3">
    <source>
        <dbReference type="Proteomes" id="UP001652626"/>
    </source>
</evidence>
<keyword evidence="2" id="KW-0677">Repeat</keyword>
<organism evidence="3 4">
    <name type="scientific">Vanessa tameamea</name>
    <name type="common">Kamehameha butterfly</name>
    <dbReference type="NCBI Taxonomy" id="334116"/>
    <lineage>
        <taxon>Eukaryota</taxon>
        <taxon>Metazoa</taxon>
        <taxon>Ecdysozoa</taxon>
        <taxon>Arthropoda</taxon>
        <taxon>Hexapoda</taxon>
        <taxon>Insecta</taxon>
        <taxon>Pterygota</taxon>
        <taxon>Neoptera</taxon>
        <taxon>Endopterygota</taxon>
        <taxon>Lepidoptera</taxon>
        <taxon>Glossata</taxon>
        <taxon>Ditrysia</taxon>
        <taxon>Papilionoidea</taxon>
        <taxon>Nymphalidae</taxon>
        <taxon>Nymphalinae</taxon>
        <taxon>Vanessa</taxon>
    </lineage>
</organism>
<dbReference type="RefSeq" id="XP_026501600.2">
    <property type="nucleotide sequence ID" value="XM_026645815.2"/>
</dbReference>
<sequence length="364" mass="41554">MLKSHYKLQQDVDGVEQEIEESLHFEQLAEAVAEEEQKEIVPNALPYPERKLNRSEISVRLTLLGKTAEGDGYTYLKAVCTGMSLTNISAIKSFQHLQFVDVSNNNLTLENLQVVTELPFLLLIHADKNLLNSAGLKKTKYMQVIIMNNNKLTSVRDVFQPELCTLEVGYNKIRRVDLLSMPNIKCLDFRYNLIEDISNFDFPNLDSLYLAGNKITSLNGIEKLPNLRVLHVRNNPIRILSGFDPELKKLQYVNLRNCKVSTLKQIKKLRVLPALDTLVVRGCPYMGGIGEEDAEVGVEEEDEQLRIEVLASLPKLKRLNKGTITPEERTEAKELIKQWIEDGEINEEEILEEQHHDDEESNVD</sequence>
<dbReference type="Proteomes" id="UP001652626">
    <property type="component" value="Chromosome 8"/>
</dbReference>
<dbReference type="OMA" id="LHWINGR"/>
<accession>A0A8B8IWS4</accession>
<dbReference type="AlphaFoldDB" id="A0A8B8IWS4"/>
<dbReference type="OrthoDB" id="271226at2759"/>
<dbReference type="Gene3D" id="3.80.10.10">
    <property type="entry name" value="Ribonuclease Inhibitor"/>
    <property type="match status" value="2"/>
</dbReference>
<name>A0A8B8IWS4_VANTA</name>
<gene>
    <name evidence="4" type="primary">LOC113404790</name>
</gene>
<dbReference type="SMART" id="SM00365">
    <property type="entry name" value="LRR_SD22"/>
    <property type="match status" value="4"/>
</dbReference>
<dbReference type="PANTHER" id="PTHR46652">
    <property type="entry name" value="LEUCINE-RICH REPEAT AND IQ DOMAIN-CONTAINING PROTEIN 1-RELATED"/>
    <property type="match status" value="1"/>
</dbReference>